<name>A0A0C1QL46_9RICK</name>
<keyword evidence="2" id="KW-1185">Reference proteome</keyword>
<dbReference type="EMBL" id="JSWE01000026">
    <property type="protein sequence ID" value="KIE06224.1"/>
    <property type="molecule type" value="Genomic_DNA"/>
</dbReference>
<sequence length="117" mass="13076">MKDSAQAQIYGTMAKDLEIHNDLNGKVYGVATITVNKAVGYDPDTGEEIFEPRWFKIHITDESLLDFYKPLLHKDKKAIFIGELDIIQSCMDDSLAQVIIKVNNPLGIALMPKAPNN</sequence>
<dbReference type="OrthoDB" id="9809878at2"/>
<evidence type="ECO:0000313" key="2">
    <source>
        <dbReference type="Proteomes" id="UP000031258"/>
    </source>
</evidence>
<dbReference type="AlphaFoldDB" id="A0A0C1QL46"/>
<dbReference type="RefSeq" id="WP_039454593.1">
    <property type="nucleotide sequence ID" value="NZ_JSWE01000026.1"/>
</dbReference>
<protein>
    <recommendedName>
        <fullName evidence="3">Single-stranded DNA-binding protein</fullName>
    </recommendedName>
</protein>
<dbReference type="Proteomes" id="UP000031258">
    <property type="component" value="Unassembled WGS sequence"/>
</dbReference>
<gene>
    <name evidence="1" type="ORF">NF27_BA00070</name>
</gene>
<reference evidence="1 2" key="1">
    <citation type="submission" date="2014-11" db="EMBL/GenBank/DDBJ databases">
        <title>A Rickettsiales Symbiont of Amoebae With Ancient Features.</title>
        <authorList>
            <person name="Schulz F."/>
            <person name="Martijn J."/>
            <person name="Wascher F."/>
            <person name="Kostanjsek R."/>
            <person name="Ettema T.J."/>
            <person name="Horn M."/>
        </authorList>
    </citation>
    <scope>NUCLEOTIDE SEQUENCE [LARGE SCALE GENOMIC DNA]</scope>
    <source>
        <strain evidence="1 2">UWC36</strain>
    </source>
</reference>
<comment type="caution">
    <text evidence="1">The sequence shown here is derived from an EMBL/GenBank/DDBJ whole genome shotgun (WGS) entry which is preliminary data.</text>
</comment>
<evidence type="ECO:0008006" key="3">
    <source>
        <dbReference type="Google" id="ProtNLM"/>
    </source>
</evidence>
<proteinExistence type="predicted"/>
<evidence type="ECO:0000313" key="1">
    <source>
        <dbReference type="EMBL" id="KIE06224.1"/>
    </source>
</evidence>
<accession>A0A0C1QL46</accession>
<organism evidence="1 2">
    <name type="scientific">Candidatus Jidaibacter acanthamoebae</name>
    <dbReference type="NCBI Taxonomy" id="86105"/>
    <lineage>
        <taxon>Bacteria</taxon>
        <taxon>Pseudomonadati</taxon>
        <taxon>Pseudomonadota</taxon>
        <taxon>Alphaproteobacteria</taxon>
        <taxon>Rickettsiales</taxon>
        <taxon>Candidatus Midichloriaceae</taxon>
        <taxon>Candidatus Jidaibacter</taxon>
    </lineage>
</organism>